<organism evidence="2 3">
    <name type="scientific">Candidatus Avipropionibacterium avicola</name>
    <dbReference type="NCBI Taxonomy" id="2840701"/>
    <lineage>
        <taxon>Bacteria</taxon>
        <taxon>Bacillati</taxon>
        <taxon>Actinomycetota</taxon>
        <taxon>Actinomycetes</taxon>
        <taxon>Propionibacteriales</taxon>
        <taxon>Propionibacteriaceae</taxon>
        <taxon>Propionibacteriaceae incertae sedis</taxon>
        <taxon>Candidatus Avipropionibacterium</taxon>
    </lineage>
</organism>
<proteinExistence type="predicted"/>
<reference evidence="2" key="1">
    <citation type="submission" date="2020-10" db="EMBL/GenBank/DDBJ databases">
        <authorList>
            <person name="Gilroy R."/>
        </authorList>
    </citation>
    <scope>NUCLEOTIDE SEQUENCE</scope>
    <source>
        <strain evidence="2">ChiGjej1B1-24693</strain>
    </source>
</reference>
<evidence type="ECO:0000313" key="3">
    <source>
        <dbReference type="Proteomes" id="UP000886842"/>
    </source>
</evidence>
<evidence type="ECO:0000313" key="2">
    <source>
        <dbReference type="EMBL" id="HIT76150.1"/>
    </source>
</evidence>
<name>A0A9D1H132_9ACTN</name>
<sequence length="194" mass="20022">MGAAQSSRGSGRVAAGIRMATVVTLLGLVLGGCSRGVNEPEPTASAPASSPAASSAAPSDPAPSSPEPESGFSPDAPDLVEQLVAQGYQCDDQVRCERRRAGVDQVIQLGPGRAVFVARDEDGSSDDPNDALASVLEDYGSVLPHGRFASLEWDTVTDWVADHSAERRAVTVLDGWQAVLSGAGPARKLVLESL</sequence>
<accession>A0A9D1H132</accession>
<feature type="region of interest" description="Disordered" evidence="1">
    <location>
        <begin position="34"/>
        <end position="78"/>
    </location>
</feature>
<comment type="caution">
    <text evidence="2">The sequence shown here is derived from an EMBL/GenBank/DDBJ whole genome shotgun (WGS) entry which is preliminary data.</text>
</comment>
<reference evidence="2" key="2">
    <citation type="journal article" date="2021" name="PeerJ">
        <title>Extensive microbial diversity within the chicken gut microbiome revealed by metagenomics and culture.</title>
        <authorList>
            <person name="Gilroy R."/>
            <person name="Ravi A."/>
            <person name="Getino M."/>
            <person name="Pursley I."/>
            <person name="Horton D.L."/>
            <person name="Alikhan N.F."/>
            <person name="Baker D."/>
            <person name="Gharbi K."/>
            <person name="Hall N."/>
            <person name="Watson M."/>
            <person name="Adriaenssens E.M."/>
            <person name="Foster-Nyarko E."/>
            <person name="Jarju S."/>
            <person name="Secka A."/>
            <person name="Antonio M."/>
            <person name="Oren A."/>
            <person name="Chaudhuri R.R."/>
            <person name="La Ragione R."/>
            <person name="Hildebrand F."/>
            <person name="Pallen M.J."/>
        </authorList>
    </citation>
    <scope>NUCLEOTIDE SEQUENCE</scope>
    <source>
        <strain evidence="2">ChiGjej1B1-24693</strain>
    </source>
</reference>
<dbReference type="AlphaFoldDB" id="A0A9D1H132"/>
<dbReference type="EMBL" id="DVLP01000332">
    <property type="protein sequence ID" value="HIT76150.1"/>
    <property type="molecule type" value="Genomic_DNA"/>
</dbReference>
<feature type="compositionally biased region" description="Low complexity" evidence="1">
    <location>
        <begin position="39"/>
        <end position="59"/>
    </location>
</feature>
<protein>
    <submittedName>
        <fullName evidence="2">Uncharacterized protein</fullName>
    </submittedName>
</protein>
<dbReference type="Proteomes" id="UP000886842">
    <property type="component" value="Unassembled WGS sequence"/>
</dbReference>
<evidence type="ECO:0000256" key="1">
    <source>
        <dbReference type="SAM" id="MobiDB-lite"/>
    </source>
</evidence>
<gene>
    <name evidence="2" type="ORF">IAA98_11235</name>
</gene>